<evidence type="ECO:0000313" key="3">
    <source>
        <dbReference type="Proteomes" id="UP000265520"/>
    </source>
</evidence>
<reference evidence="2 3" key="1">
    <citation type="journal article" date="2018" name="Front. Plant Sci.">
        <title>Red Clover (Trifolium pratense) and Zigzag Clover (T. medium) - A Picture of Genomic Similarities and Differences.</title>
        <authorList>
            <person name="Dluhosova J."/>
            <person name="Istvanek J."/>
            <person name="Nedelnik J."/>
            <person name="Repkova J."/>
        </authorList>
    </citation>
    <scope>NUCLEOTIDE SEQUENCE [LARGE SCALE GENOMIC DNA]</scope>
    <source>
        <strain evidence="3">cv. 10/8</strain>
        <tissue evidence="2">Leaf</tissue>
    </source>
</reference>
<evidence type="ECO:0000313" key="2">
    <source>
        <dbReference type="EMBL" id="MCI85773.1"/>
    </source>
</evidence>
<organism evidence="2 3">
    <name type="scientific">Trifolium medium</name>
    <dbReference type="NCBI Taxonomy" id="97028"/>
    <lineage>
        <taxon>Eukaryota</taxon>
        <taxon>Viridiplantae</taxon>
        <taxon>Streptophyta</taxon>
        <taxon>Embryophyta</taxon>
        <taxon>Tracheophyta</taxon>
        <taxon>Spermatophyta</taxon>
        <taxon>Magnoliopsida</taxon>
        <taxon>eudicotyledons</taxon>
        <taxon>Gunneridae</taxon>
        <taxon>Pentapetalae</taxon>
        <taxon>rosids</taxon>
        <taxon>fabids</taxon>
        <taxon>Fabales</taxon>
        <taxon>Fabaceae</taxon>
        <taxon>Papilionoideae</taxon>
        <taxon>50 kb inversion clade</taxon>
        <taxon>NPAAA clade</taxon>
        <taxon>Hologalegina</taxon>
        <taxon>IRL clade</taxon>
        <taxon>Trifolieae</taxon>
        <taxon>Trifolium</taxon>
    </lineage>
</organism>
<comment type="caution">
    <text evidence="2">The sequence shown here is derived from an EMBL/GenBank/DDBJ whole genome shotgun (WGS) entry which is preliminary data.</text>
</comment>
<dbReference type="EMBL" id="LXQA011123456">
    <property type="protein sequence ID" value="MCI85773.1"/>
    <property type="molecule type" value="Genomic_DNA"/>
</dbReference>
<keyword evidence="3" id="KW-1185">Reference proteome</keyword>
<accession>A0A392VEA9</accession>
<evidence type="ECO:0000256" key="1">
    <source>
        <dbReference type="SAM" id="MobiDB-lite"/>
    </source>
</evidence>
<dbReference type="AlphaFoldDB" id="A0A392VEA9"/>
<protein>
    <submittedName>
        <fullName evidence="2">Uncharacterized protein</fullName>
    </submittedName>
</protein>
<proteinExistence type="predicted"/>
<name>A0A392VEA9_9FABA</name>
<feature type="region of interest" description="Disordered" evidence="1">
    <location>
        <begin position="17"/>
        <end position="52"/>
    </location>
</feature>
<dbReference type="Proteomes" id="UP000265520">
    <property type="component" value="Unassembled WGS sequence"/>
</dbReference>
<sequence length="52" mass="5480">MVDRVIHALELEEVAATKDAGVGPSNANSDAQVDEDNEADVQGENSDESHSI</sequence>
<feature type="compositionally biased region" description="Acidic residues" evidence="1">
    <location>
        <begin position="32"/>
        <end position="41"/>
    </location>
</feature>